<dbReference type="PRINTS" id="PR00081">
    <property type="entry name" value="GDHRDH"/>
</dbReference>
<reference evidence="4 6" key="1">
    <citation type="journal article" date="2020" name="Stud. Mycol.">
        <title>101 Dothideomycetes genomes: a test case for predicting lifestyles and emergence of pathogens.</title>
        <authorList>
            <person name="Haridas S."/>
            <person name="Albert R."/>
            <person name="Binder M."/>
            <person name="Bloem J."/>
            <person name="Labutti K."/>
            <person name="Salamov A."/>
            <person name="Andreopoulos B."/>
            <person name="Baker S."/>
            <person name="Barry K."/>
            <person name="Bills G."/>
            <person name="Bluhm B."/>
            <person name="Cannon C."/>
            <person name="Castanera R."/>
            <person name="Culley D."/>
            <person name="Daum C."/>
            <person name="Ezra D."/>
            <person name="Gonzalez J."/>
            <person name="Henrissat B."/>
            <person name="Kuo A."/>
            <person name="Liang C."/>
            <person name="Lipzen A."/>
            <person name="Lutzoni F."/>
            <person name="Magnuson J."/>
            <person name="Mondo S."/>
            <person name="Nolan M."/>
            <person name="Ohm R."/>
            <person name="Pangilinan J."/>
            <person name="Park H.-J."/>
            <person name="Ramirez L."/>
            <person name="Alfaro M."/>
            <person name="Sun H."/>
            <person name="Tritt A."/>
            <person name="Yoshinaga Y."/>
            <person name="Zwiers L.-H."/>
            <person name="Turgeon B."/>
            <person name="Goodwin S."/>
            <person name="Spatafora J."/>
            <person name="Crous P."/>
            <person name="Grigoriev I."/>
        </authorList>
    </citation>
    <scope>NUCLEOTIDE SEQUENCE</scope>
    <source>
        <strain evidence="4 6">CBS 304.34</strain>
    </source>
</reference>
<dbReference type="PANTHER" id="PTHR44229">
    <property type="entry name" value="15-HYDROXYPROSTAGLANDIN DEHYDROGENASE [NAD(+)]"/>
    <property type="match status" value="1"/>
</dbReference>
<gene>
    <name evidence="4 6" type="ORF">BDZ99DRAFT_309865</name>
</gene>
<keyword evidence="3" id="KW-0560">Oxidoreductase</keyword>
<evidence type="ECO:0000256" key="1">
    <source>
        <dbReference type="ARBA" id="ARBA00006484"/>
    </source>
</evidence>
<evidence type="ECO:0000313" key="6">
    <source>
        <dbReference type="RefSeq" id="XP_033577311.1"/>
    </source>
</evidence>
<dbReference type="OrthoDB" id="5296at2759"/>
<dbReference type="InterPro" id="IPR036291">
    <property type="entry name" value="NAD(P)-bd_dom_sf"/>
</dbReference>
<sequence>MVVGELPLDGKIVVITGAGSGINLEFAKLAHERNAHVVIGDVRLTPEAEEWIATTKGSTSKVVYQQTDVTKWDQLHTLLDVSEKEFGDVPDLYVAGAGVFEPDWSNFWEDPEVDGYKSIDINVAHAIKFTRISIRKLLSKNKKGVILVVGSITGQTPNFTGPLYVATKHAISGFVRSLAMLDEYMDIKVVCSAPGMVLTRLWTDRPDMSKNYKGIEQIALGPKDIAESMVVLAGSSKYGGGTVLEVAKGQPWREVPAYNAPPPLGVGATPEQSAADLRILQILEKERGVALKP</sequence>
<dbReference type="GO" id="GO:0005737">
    <property type="term" value="C:cytoplasm"/>
    <property type="evidence" value="ECO:0007669"/>
    <property type="project" value="TreeGrafter"/>
</dbReference>
<dbReference type="SUPFAM" id="SSF51735">
    <property type="entry name" value="NAD(P)-binding Rossmann-fold domains"/>
    <property type="match status" value="1"/>
</dbReference>
<dbReference type="Gene3D" id="3.40.50.720">
    <property type="entry name" value="NAD(P)-binding Rossmann-like Domain"/>
    <property type="match status" value="1"/>
</dbReference>
<dbReference type="GeneID" id="54455149"/>
<organism evidence="4">
    <name type="scientific">Mytilinidion resinicola</name>
    <dbReference type="NCBI Taxonomy" id="574789"/>
    <lineage>
        <taxon>Eukaryota</taxon>
        <taxon>Fungi</taxon>
        <taxon>Dikarya</taxon>
        <taxon>Ascomycota</taxon>
        <taxon>Pezizomycotina</taxon>
        <taxon>Dothideomycetes</taxon>
        <taxon>Pleosporomycetidae</taxon>
        <taxon>Mytilinidiales</taxon>
        <taxon>Mytilinidiaceae</taxon>
        <taxon>Mytilinidion</taxon>
    </lineage>
</organism>
<dbReference type="RefSeq" id="XP_033577311.1">
    <property type="nucleotide sequence ID" value="XM_033714256.1"/>
</dbReference>
<proteinExistence type="inferred from homology"/>
<reference evidence="6" key="2">
    <citation type="submission" date="2020-04" db="EMBL/GenBank/DDBJ databases">
        <authorList>
            <consortium name="NCBI Genome Project"/>
        </authorList>
    </citation>
    <scope>NUCLEOTIDE SEQUENCE</scope>
    <source>
        <strain evidence="6">CBS 304.34</strain>
    </source>
</reference>
<evidence type="ECO:0000256" key="3">
    <source>
        <dbReference type="ARBA" id="ARBA00023002"/>
    </source>
</evidence>
<keyword evidence="2" id="KW-0521">NADP</keyword>
<evidence type="ECO:0000313" key="4">
    <source>
        <dbReference type="EMBL" id="KAF2810347.1"/>
    </source>
</evidence>
<reference evidence="6" key="3">
    <citation type="submission" date="2025-04" db="UniProtKB">
        <authorList>
            <consortium name="RefSeq"/>
        </authorList>
    </citation>
    <scope>IDENTIFICATION</scope>
    <source>
        <strain evidence="6">CBS 304.34</strain>
    </source>
</reference>
<dbReference type="EMBL" id="MU003700">
    <property type="protein sequence ID" value="KAF2810347.1"/>
    <property type="molecule type" value="Genomic_DNA"/>
</dbReference>
<keyword evidence="5" id="KW-1185">Reference proteome</keyword>
<accession>A0A6A6YR42</accession>
<dbReference type="PROSITE" id="PS00061">
    <property type="entry name" value="ADH_SHORT"/>
    <property type="match status" value="1"/>
</dbReference>
<dbReference type="InterPro" id="IPR020904">
    <property type="entry name" value="Sc_DH/Rdtase_CS"/>
</dbReference>
<dbReference type="InterPro" id="IPR002347">
    <property type="entry name" value="SDR_fam"/>
</dbReference>
<evidence type="ECO:0000256" key="2">
    <source>
        <dbReference type="ARBA" id="ARBA00022857"/>
    </source>
</evidence>
<dbReference type="Pfam" id="PF00106">
    <property type="entry name" value="adh_short"/>
    <property type="match status" value="1"/>
</dbReference>
<dbReference type="GO" id="GO:0016616">
    <property type="term" value="F:oxidoreductase activity, acting on the CH-OH group of donors, NAD or NADP as acceptor"/>
    <property type="evidence" value="ECO:0007669"/>
    <property type="project" value="TreeGrafter"/>
</dbReference>
<dbReference type="PANTHER" id="PTHR44229:SF4">
    <property type="entry name" value="15-HYDROXYPROSTAGLANDIN DEHYDROGENASE [NAD(+)]"/>
    <property type="match status" value="1"/>
</dbReference>
<protein>
    <submittedName>
        <fullName evidence="4 6">NAD(P)-binding protein</fullName>
    </submittedName>
</protein>
<evidence type="ECO:0000313" key="5">
    <source>
        <dbReference type="Proteomes" id="UP000504636"/>
    </source>
</evidence>
<dbReference type="Proteomes" id="UP000504636">
    <property type="component" value="Unplaced"/>
</dbReference>
<name>A0A6A6YR42_9PEZI</name>
<dbReference type="AlphaFoldDB" id="A0A6A6YR42"/>
<comment type="similarity">
    <text evidence="1">Belongs to the short-chain dehydrogenases/reductases (SDR) family.</text>
</comment>